<accession>A0A0F9FTQ9</accession>
<name>A0A0F9FTQ9_9ZZZZ</name>
<gene>
    <name evidence="1" type="ORF">LCGC14_1910740</name>
</gene>
<reference evidence="1" key="1">
    <citation type="journal article" date="2015" name="Nature">
        <title>Complex archaea that bridge the gap between prokaryotes and eukaryotes.</title>
        <authorList>
            <person name="Spang A."/>
            <person name="Saw J.H."/>
            <person name="Jorgensen S.L."/>
            <person name="Zaremba-Niedzwiedzka K."/>
            <person name="Martijn J."/>
            <person name="Lind A.E."/>
            <person name="van Eijk R."/>
            <person name="Schleper C."/>
            <person name="Guy L."/>
            <person name="Ettema T.J."/>
        </authorList>
    </citation>
    <scope>NUCLEOTIDE SEQUENCE</scope>
</reference>
<protein>
    <submittedName>
        <fullName evidence="1">Uncharacterized protein</fullName>
    </submittedName>
</protein>
<dbReference type="EMBL" id="LAZR01020176">
    <property type="protein sequence ID" value="KKL89829.1"/>
    <property type="molecule type" value="Genomic_DNA"/>
</dbReference>
<proteinExistence type="predicted"/>
<organism evidence="1">
    <name type="scientific">marine sediment metagenome</name>
    <dbReference type="NCBI Taxonomy" id="412755"/>
    <lineage>
        <taxon>unclassified sequences</taxon>
        <taxon>metagenomes</taxon>
        <taxon>ecological metagenomes</taxon>
    </lineage>
</organism>
<dbReference type="AlphaFoldDB" id="A0A0F9FTQ9"/>
<evidence type="ECO:0000313" key="1">
    <source>
        <dbReference type="EMBL" id="KKL89829.1"/>
    </source>
</evidence>
<sequence length="107" mass="12111">MTPLGKYMRAEQMGKSVSGKTKIWDILAQDNFILGTVKWKPSWRCYVFEPAQETCFNGTCLTELVTFCEAETTKQLHPTRVYDDIDAIRIAAEIRARGLTGEGEGLY</sequence>
<comment type="caution">
    <text evidence="1">The sequence shown here is derived from an EMBL/GenBank/DDBJ whole genome shotgun (WGS) entry which is preliminary data.</text>
</comment>